<name>A0ABY8A0Z7_9ACTN</name>
<dbReference type="SUPFAM" id="SSF52777">
    <property type="entry name" value="CoA-dependent acyltransferases"/>
    <property type="match status" value="2"/>
</dbReference>
<dbReference type="Gene3D" id="3.30.559.30">
    <property type="entry name" value="Nonribosomal peptide synthetase, condensation domain"/>
    <property type="match status" value="1"/>
</dbReference>
<dbReference type="Proteomes" id="UP001218629">
    <property type="component" value="Chromosome"/>
</dbReference>
<dbReference type="RefSeq" id="WP_275305669.1">
    <property type="nucleotide sequence ID" value="NZ_CP095749.1"/>
</dbReference>
<dbReference type="Pfam" id="PF00668">
    <property type="entry name" value="Condensation"/>
    <property type="match status" value="1"/>
</dbReference>
<protein>
    <submittedName>
        <fullName evidence="2">Condensation domain-containing protein</fullName>
    </submittedName>
</protein>
<gene>
    <name evidence="2" type="ORF">MOV08_00030</name>
</gene>
<dbReference type="EMBL" id="CP095749">
    <property type="protein sequence ID" value="WEB37889.1"/>
    <property type="molecule type" value="Genomic_DNA"/>
</dbReference>
<sequence>MNEPSSEDLAAAQATPLLPEQRRFLTRNLPDEHHWNQVALLKAPPELTAHHVQEAARTVVNLHDGLRLCLLSKERGPAGLQGRPLDEMPIETFDLRDRDAATAEEAITRECTRIQASMRMHQSPLVRLAYFTLAGDERRVLLVVHHFVCDGLSFGIVLADLERACRSLLVSRPVSLVPPSTTSADFARWLTERAAEPRLREQVPLWLDLGRPAEPVPLDRDKENTMATTDTVAARLGRTETARLMDEVLPGTGLGMVDVFLTAAIPTLQGEGGRRGVRSNLIGHGRRGLPGQPNVARTVSWLSTRYPVSVEVDTSESFAAQLQTVSGRLANIPMDGAGYGILAHLGDEATREALAAQGEPDITVNYLGKVGGGSAAKMLPRASEDPGPDETETGLREHVHGIDVLVTDGELEVVWYYSTNQFDRATVEGYASELIDRVRGGLLR</sequence>
<dbReference type="PANTHER" id="PTHR45398">
    <property type="match status" value="1"/>
</dbReference>
<evidence type="ECO:0000259" key="1">
    <source>
        <dbReference type="Pfam" id="PF00668"/>
    </source>
</evidence>
<feature type="domain" description="Condensation" evidence="1">
    <location>
        <begin position="13"/>
        <end position="436"/>
    </location>
</feature>
<proteinExistence type="predicted"/>
<dbReference type="Gene3D" id="3.30.559.10">
    <property type="entry name" value="Chloramphenicol acetyltransferase-like domain"/>
    <property type="match status" value="1"/>
</dbReference>
<reference evidence="2 3" key="1">
    <citation type="submission" date="2022-03" db="EMBL/GenBank/DDBJ databases">
        <title>Streptomyces yunnanensis P86,complete genome.</title>
        <authorList>
            <person name="Chen S."/>
            <person name="Zhang Q."/>
        </authorList>
    </citation>
    <scope>NUCLEOTIDE SEQUENCE [LARGE SCALE GENOMIC DNA]</scope>
    <source>
        <strain evidence="2 3">P86</strain>
    </source>
</reference>
<keyword evidence="3" id="KW-1185">Reference proteome</keyword>
<evidence type="ECO:0000313" key="3">
    <source>
        <dbReference type="Proteomes" id="UP001218629"/>
    </source>
</evidence>
<organism evidence="2 3">
    <name type="scientific">Streptomyces yunnanensis</name>
    <dbReference type="NCBI Taxonomy" id="156453"/>
    <lineage>
        <taxon>Bacteria</taxon>
        <taxon>Bacillati</taxon>
        <taxon>Actinomycetota</taxon>
        <taxon>Actinomycetes</taxon>
        <taxon>Kitasatosporales</taxon>
        <taxon>Streptomycetaceae</taxon>
        <taxon>Streptomyces</taxon>
    </lineage>
</organism>
<dbReference type="PANTHER" id="PTHR45398:SF1">
    <property type="entry name" value="ENZYME, PUTATIVE (JCVI)-RELATED"/>
    <property type="match status" value="1"/>
</dbReference>
<dbReference type="InterPro" id="IPR023213">
    <property type="entry name" value="CAT-like_dom_sf"/>
</dbReference>
<evidence type="ECO:0000313" key="2">
    <source>
        <dbReference type="EMBL" id="WEB37889.1"/>
    </source>
</evidence>
<dbReference type="InterPro" id="IPR001242">
    <property type="entry name" value="Condensation_dom"/>
</dbReference>
<accession>A0ABY8A0Z7</accession>